<feature type="domain" description="HTH cro/C1-type" evidence="1">
    <location>
        <begin position="50"/>
        <end position="122"/>
    </location>
</feature>
<dbReference type="Pfam" id="PF13560">
    <property type="entry name" value="HTH_31"/>
    <property type="match status" value="1"/>
</dbReference>
<dbReference type="InterPro" id="IPR010982">
    <property type="entry name" value="Lambda_DNA-bd_dom_sf"/>
</dbReference>
<dbReference type="GO" id="GO:0003677">
    <property type="term" value="F:DNA binding"/>
    <property type="evidence" value="ECO:0007669"/>
    <property type="project" value="InterPro"/>
</dbReference>
<dbReference type="EMBL" id="VIGW01000012">
    <property type="protein sequence ID" value="TWS18197.1"/>
    <property type="molecule type" value="Genomic_DNA"/>
</dbReference>
<reference evidence="2 3" key="1">
    <citation type="submission" date="2019-06" db="EMBL/GenBank/DDBJ databases">
        <title>Tsukamurella conjunctivitidis sp. nov., Tsukamurella assacharolytica sp. nov. and Tsukamurella sputae sp. nov. isolated from patients with conjunctivitis, bacteraemia (lymphoma) and respiratory infection (sputum) in Hong Kong.</title>
        <authorList>
            <person name="Teng J.L.L."/>
            <person name="Lee H.H."/>
            <person name="Fong J.Y.H."/>
            <person name="Fok K.M.N."/>
            <person name="Lau S.K.P."/>
            <person name="Woo P.C.Y."/>
        </authorList>
    </citation>
    <scope>NUCLEOTIDE SEQUENCE [LARGE SCALE GENOMIC DNA]</scope>
    <source>
        <strain evidence="2 3">HKU71</strain>
    </source>
</reference>
<sequence>MAPTVPRRHPGIQTARILVVRPPGSRRASVRRAGILSGMGTRNNAELARFLRTRREQVTPERVGLPAGGRRRTPGLRREEVAARAHVGTTWYTWVEQGRDVNPSPAVLCAVADALLLDPGERDHVLRLAGHPPGPAAEESGAAATVQPVLDALLPNPAAVLNTRGDMVLYNRTFRFLITDVERFPPEHRNCLWLDFTDELWLGAYAADRQELEAVVARTRALYAGSHADPAWEPLLRRLQAASPLFAHLWNAGLVLDAADWEKTIRNPRVGELRLQVSTFNLRDRPSLRMLTYLPRDEDTRERLTRIVPPEYRDA</sequence>
<dbReference type="AlphaFoldDB" id="A0A5C5R4S7"/>
<accession>A0A5C5R4S7</accession>
<dbReference type="CDD" id="cd00093">
    <property type="entry name" value="HTH_XRE"/>
    <property type="match status" value="1"/>
</dbReference>
<protein>
    <submittedName>
        <fullName evidence="2">Helix-turn-helix domain-containing protein</fullName>
    </submittedName>
</protein>
<dbReference type="InterPro" id="IPR041413">
    <property type="entry name" value="MLTR_LBD"/>
</dbReference>
<evidence type="ECO:0000259" key="1">
    <source>
        <dbReference type="SMART" id="SM00530"/>
    </source>
</evidence>
<dbReference type="Pfam" id="PF17765">
    <property type="entry name" value="MLTR_LBD"/>
    <property type="match status" value="1"/>
</dbReference>
<dbReference type="SUPFAM" id="SSF47413">
    <property type="entry name" value="lambda repressor-like DNA-binding domains"/>
    <property type="match status" value="1"/>
</dbReference>
<dbReference type="PANTHER" id="PTHR35010:SF2">
    <property type="entry name" value="BLL4672 PROTEIN"/>
    <property type="match status" value="1"/>
</dbReference>
<dbReference type="PANTHER" id="PTHR35010">
    <property type="entry name" value="BLL4672 PROTEIN-RELATED"/>
    <property type="match status" value="1"/>
</dbReference>
<dbReference type="Gene3D" id="1.10.260.40">
    <property type="entry name" value="lambda repressor-like DNA-binding domains"/>
    <property type="match status" value="1"/>
</dbReference>
<dbReference type="InterPro" id="IPR001387">
    <property type="entry name" value="Cro/C1-type_HTH"/>
</dbReference>
<evidence type="ECO:0000313" key="2">
    <source>
        <dbReference type="EMBL" id="TWS18197.1"/>
    </source>
</evidence>
<comment type="caution">
    <text evidence="2">The sequence shown here is derived from an EMBL/GenBank/DDBJ whole genome shotgun (WGS) entry which is preliminary data.</text>
</comment>
<dbReference type="Proteomes" id="UP000317291">
    <property type="component" value="Unassembled WGS sequence"/>
</dbReference>
<organism evidence="2 3">
    <name type="scientific">Tsukamurella asaccharolytica</name>
    <dbReference type="NCBI Taxonomy" id="2592067"/>
    <lineage>
        <taxon>Bacteria</taxon>
        <taxon>Bacillati</taxon>
        <taxon>Actinomycetota</taxon>
        <taxon>Actinomycetes</taxon>
        <taxon>Mycobacteriales</taxon>
        <taxon>Tsukamurellaceae</taxon>
        <taxon>Tsukamurella</taxon>
    </lineage>
</organism>
<proteinExistence type="predicted"/>
<dbReference type="Gene3D" id="3.30.450.180">
    <property type="match status" value="1"/>
</dbReference>
<keyword evidence="3" id="KW-1185">Reference proteome</keyword>
<evidence type="ECO:0000313" key="3">
    <source>
        <dbReference type="Proteomes" id="UP000317291"/>
    </source>
</evidence>
<dbReference type="SMART" id="SM00530">
    <property type="entry name" value="HTH_XRE"/>
    <property type="match status" value="1"/>
</dbReference>
<gene>
    <name evidence="2" type="ORF">FK529_16970</name>
</gene>
<name>A0A5C5R4S7_9ACTN</name>